<dbReference type="OrthoDB" id="196131at2759"/>
<reference evidence="9 10" key="2">
    <citation type="journal article" date="2019" name="G3 (Bethesda)">
        <title>Hybrid Assembly of the Genome of the Entomopathogenic Nematode Steinernema carpocapsae Identifies the X-Chromosome.</title>
        <authorList>
            <person name="Serra L."/>
            <person name="Macchietto M."/>
            <person name="Macias-Munoz A."/>
            <person name="McGill C.J."/>
            <person name="Rodriguez I.M."/>
            <person name="Rodriguez B."/>
            <person name="Murad R."/>
            <person name="Mortazavi A."/>
        </authorList>
    </citation>
    <scope>NUCLEOTIDE SEQUENCE [LARGE SCALE GENOMIC DNA]</scope>
    <source>
        <strain evidence="9 10">ALL</strain>
    </source>
</reference>
<feature type="compositionally biased region" description="Polar residues" evidence="6">
    <location>
        <begin position="174"/>
        <end position="183"/>
    </location>
</feature>
<keyword evidence="2" id="KW-0547">Nucleotide-binding</keyword>
<dbReference type="GO" id="GO:0016787">
    <property type="term" value="F:hydrolase activity"/>
    <property type="evidence" value="ECO:0007669"/>
    <property type="project" value="UniProtKB-KW"/>
</dbReference>
<feature type="compositionally biased region" description="Polar residues" evidence="6">
    <location>
        <begin position="35"/>
        <end position="44"/>
    </location>
</feature>
<evidence type="ECO:0000313" key="9">
    <source>
        <dbReference type="EMBL" id="TMS35184.1"/>
    </source>
</evidence>
<dbReference type="SMART" id="SM00490">
    <property type="entry name" value="HELICc"/>
    <property type="match status" value="1"/>
</dbReference>
<dbReference type="Pfam" id="PF00270">
    <property type="entry name" value="DEAD"/>
    <property type="match status" value="1"/>
</dbReference>
<dbReference type="Gene3D" id="3.40.50.300">
    <property type="entry name" value="P-loop containing nucleotide triphosphate hydrolases"/>
    <property type="match status" value="2"/>
</dbReference>
<evidence type="ECO:0000259" key="7">
    <source>
        <dbReference type="PROSITE" id="PS51192"/>
    </source>
</evidence>
<dbReference type="EC" id="3.6.4.13" evidence="1"/>
<comment type="caution">
    <text evidence="9">The sequence shown here is derived from an EMBL/GenBank/DDBJ whole genome shotgun (WGS) entry which is preliminary data.</text>
</comment>
<dbReference type="InterPro" id="IPR001650">
    <property type="entry name" value="Helicase_C-like"/>
</dbReference>
<sequence>MEAVSGAVAEAVEDVEASEADAAAASADAVDTRANPATTSTNPKATKGLDPLEAVAAASADAAAASADAATRDLEAVAADAAAASADAVDTRANPTININKPEGDEGFGGRGGGRGGNFGGRGGSFGGRGGYQGEPTITSTNPKARGIWRPCGATPGQLRRTRRRFGDAVGTRANPTITSTNPKAEGFGGRGGGRGGNFGGRGGSFGGRGGYQGEPRDIINKPEGDERFGSLGGGRGGNFGGVATSADAVDARANPTITSTNPKATRDLEAVAAGFNGELDPNRPPPSTYIPATKNVADLFKEDENSAVYADVAEGDDDIVVRGIPEDRIIVCQTWEDCYFDPQLNENIVNRCKYVKPRKIQASVIPLILEGYDVVGRAETGGGKTAAFLLPIMQKILTGPSVDPQVRCCPTAIIIGPTRELVLQLSDQARKFADSTAVTVAKAYGQYNVRENLREIRTGCSILCATPGRLKHFVMNREIRFDQLKFLVLDEADHLLENNFWEDMREVINMDGFPPVAERQTLLFSATFSDNVKQLADTIMKPEHTVTVTNKKSSGQASSRVLQKFIEVQAGDKNSKIHEILQAELTQEKEAVKAVGGNPDEAHVRRTLVFTQQKRTTDLVAGYLSSKGIKATSINGDRTQDLREKALRDFREGRCHVLVATDVCARGIDIHDLEHVVNYDLPNDAITYVHRIGRTGRLCEGTATSFIDIGHDSSELCSQIVEIVRGAQQEAPKFLVDAADGRTSGDMIDIFGGGLEQQRMTSATPENDGW</sequence>
<dbReference type="SMART" id="SM00487">
    <property type="entry name" value="DEXDc"/>
    <property type="match status" value="1"/>
</dbReference>
<dbReference type="AlphaFoldDB" id="A0A4U8UPX6"/>
<evidence type="ECO:0000256" key="4">
    <source>
        <dbReference type="ARBA" id="ARBA00022806"/>
    </source>
</evidence>
<dbReference type="EMBL" id="AZBU02000001">
    <property type="protein sequence ID" value="TMS35184.1"/>
    <property type="molecule type" value="Genomic_DNA"/>
</dbReference>
<proteinExistence type="predicted"/>
<dbReference type="STRING" id="34508.A0A4U8UPX6"/>
<keyword evidence="4" id="KW-0347">Helicase</keyword>
<dbReference type="InterPro" id="IPR014001">
    <property type="entry name" value="Helicase_ATP-bd"/>
</dbReference>
<feature type="compositionally biased region" description="Gly residues" evidence="6">
    <location>
        <begin position="107"/>
        <end position="133"/>
    </location>
</feature>
<feature type="compositionally biased region" description="Low complexity" evidence="6">
    <location>
        <begin position="20"/>
        <end position="29"/>
    </location>
</feature>
<keyword evidence="10" id="KW-1185">Reference proteome</keyword>
<feature type="compositionally biased region" description="Basic and acidic residues" evidence="6">
    <location>
        <begin position="215"/>
        <end position="229"/>
    </location>
</feature>
<dbReference type="GO" id="GO:0003676">
    <property type="term" value="F:nucleic acid binding"/>
    <property type="evidence" value="ECO:0007669"/>
    <property type="project" value="InterPro"/>
</dbReference>
<dbReference type="GO" id="GO:0003724">
    <property type="term" value="F:RNA helicase activity"/>
    <property type="evidence" value="ECO:0007669"/>
    <property type="project" value="UniProtKB-EC"/>
</dbReference>
<feature type="region of interest" description="Disordered" evidence="6">
    <location>
        <begin position="94"/>
        <end position="160"/>
    </location>
</feature>
<evidence type="ECO:0000256" key="1">
    <source>
        <dbReference type="ARBA" id="ARBA00012552"/>
    </source>
</evidence>
<dbReference type="PANTHER" id="PTHR47958">
    <property type="entry name" value="ATP-DEPENDENT RNA HELICASE DBP3"/>
    <property type="match status" value="1"/>
</dbReference>
<dbReference type="PROSITE" id="PS51194">
    <property type="entry name" value="HELICASE_CTER"/>
    <property type="match status" value="1"/>
</dbReference>
<dbReference type="Proteomes" id="UP000298663">
    <property type="component" value="Unassembled WGS sequence"/>
</dbReference>
<feature type="region of interest" description="Disordered" evidence="6">
    <location>
        <begin position="1"/>
        <end position="48"/>
    </location>
</feature>
<feature type="domain" description="Helicase ATP-binding" evidence="7">
    <location>
        <begin position="366"/>
        <end position="547"/>
    </location>
</feature>
<evidence type="ECO:0000259" key="8">
    <source>
        <dbReference type="PROSITE" id="PS51194"/>
    </source>
</evidence>
<dbReference type="CDD" id="cd18787">
    <property type="entry name" value="SF2_C_DEAD"/>
    <property type="match status" value="1"/>
</dbReference>
<evidence type="ECO:0000256" key="2">
    <source>
        <dbReference type="ARBA" id="ARBA00022741"/>
    </source>
</evidence>
<evidence type="ECO:0000256" key="5">
    <source>
        <dbReference type="ARBA" id="ARBA00022840"/>
    </source>
</evidence>
<evidence type="ECO:0000256" key="3">
    <source>
        <dbReference type="ARBA" id="ARBA00022801"/>
    </source>
</evidence>
<keyword evidence="5" id="KW-0067">ATP-binding</keyword>
<feature type="compositionally biased region" description="Gly residues" evidence="6">
    <location>
        <begin position="187"/>
        <end position="213"/>
    </location>
</feature>
<evidence type="ECO:0000256" key="6">
    <source>
        <dbReference type="SAM" id="MobiDB-lite"/>
    </source>
</evidence>
<evidence type="ECO:0000313" key="10">
    <source>
        <dbReference type="Proteomes" id="UP000298663"/>
    </source>
</evidence>
<dbReference type="Pfam" id="PF00271">
    <property type="entry name" value="Helicase_C"/>
    <property type="match status" value="1"/>
</dbReference>
<feature type="compositionally biased region" description="Low complexity" evidence="6">
    <location>
        <begin position="1"/>
        <end position="10"/>
    </location>
</feature>
<accession>A0A4U8UPX6</accession>
<dbReference type="PROSITE" id="PS51192">
    <property type="entry name" value="HELICASE_ATP_BIND_1"/>
    <property type="match status" value="1"/>
</dbReference>
<gene>
    <name evidence="9" type="ORF">L596_002636</name>
</gene>
<feature type="domain" description="Helicase C-terminal" evidence="8">
    <location>
        <begin position="580"/>
        <end position="740"/>
    </location>
</feature>
<feature type="region of interest" description="Disordered" evidence="6">
    <location>
        <begin position="172"/>
        <end position="237"/>
    </location>
</feature>
<name>A0A4U8UPX6_STECR</name>
<protein>
    <recommendedName>
        <fullName evidence="1">RNA helicase</fullName>
        <ecNumber evidence="1">3.6.4.13</ecNumber>
    </recommendedName>
</protein>
<reference evidence="9 10" key="1">
    <citation type="journal article" date="2015" name="Genome Biol.">
        <title>Comparative genomics of Steinernema reveals deeply conserved gene regulatory networks.</title>
        <authorList>
            <person name="Dillman A.R."/>
            <person name="Macchietto M."/>
            <person name="Porter C.F."/>
            <person name="Rogers A."/>
            <person name="Williams B."/>
            <person name="Antoshechkin I."/>
            <person name="Lee M.M."/>
            <person name="Goodwin Z."/>
            <person name="Lu X."/>
            <person name="Lewis E.E."/>
            <person name="Goodrich-Blair H."/>
            <person name="Stock S.P."/>
            <person name="Adams B.J."/>
            <person name="Sternberg P.W."/>
            <person name="Mortazavi A."/>
        </authorList>
    </citation>
    <scope>NUCLEOTIDE SEQUENCE [LARGE SCALE GENOMIC DNA]</scope>
    <source>
        <strain evidence="9 10">ALL</strain>
    </source>
</reference>
<dbReference type="GO" id="GO:0005524">
    <property type="term" value="F:ATP binding"/>
    <property type="evidence" value="ECO:0007669"/>
    <property type="project" value="UniProtKB-KW"/>
</dbReference>
<dbReference type="InterPro" id="IPR011545">
    <property type="entry name" value="DEAD/DEAH_box_helicase_dom"/>
</dbReference>
<dbReference type="SUPFAM" id="SSF52540">
    <property type="entry name" value="P-loop containing nucleoside triphosphate hydrolases"/>
    <property type="match status" value="1"/>
</dbReference>
<dbReference type="InterPro" id="IPR027417">
    <property type="entry name" value="P-loop_NTPase"/>
</dbReference>
<organism evidence="9 10">
    <name type="scientific">Steinernema carpocapsae</name>
    <name type="common">Entomopathogenic nematode</name>
    <dbReference type="NCBI Taxonomy" id="34508"/>
    <lineage>
        <taxon>Eukaryota</taxon>
        <taxon>Metazoa</taxon>
        <taxon>Ecdysozoa</taxon>
        <taxon>Nematoda</taxon>
        <taxon>Chromadorea</taxon>
        <taxon>Rhabditida</taxon>
        <taxon>Tylenchina</taxon>
        <taxon>Panagrolaimomorpha</taxon>
        <taxon>Strongyloidoidea</taxon>
        <taxon>Steinernematidae</taxon>
        <taxon>Steinernema</taxon>
    </lineage>
</organism>
<keyword evidence="3" id="KW-0378">Hydrolase</keyword>